<evidence type="ECO:0000259" key="9">
    <source>
        <dbReference type="PROSITE" id="PS50850"/>
    </source>
</evidence>
<reference evidence="10 11" key="1">
    <citation type="submission" date="2019-07" db="EMBL/GenBank/DDBJ databases">
        <title>Rhodococcus cavernicolus sp. nov., isolated from a cave.</title>
        <authorList>
            <person name="Lee S.D."/>
        </authorList>
    </citation>
    <scope>NUCLEOTIDE SEQUENCE [LARGE SCALE GENOMIC DNA]</scope>
    <source>
        <strain evidence="10 11">C1-24</strain>
    </source>
</reference>
<evidence type="ECO:0000256" key="6">
    <source>
        <dbReference type="ARBA" id="ARBA00023136"/>
    </source>
</evidence>
<feature type="transmembrane region" description="Helical" evidence="8">
    <location>
        <begin position="258"/>
        <end position="280"/>
    </location>
</feature>
<evidence type="ECO:0000256" key="4">
    <source>
        <dbReference type="ARBA" id="ARBA00022692"/>
    </source>
</evidence>
<dbReference type="InterPro" id="IPR020846">
    <property type="entry name" value="MFS_dom"/>
</dbReference>
<protein>
    <submittedName>
        <fullName evidence="10">MFS transporter</fullName>
    </submittedName>
</protein>
<name>A0A5A7S6X3_9NOCA</name>
<feature type="transmembrane region" description="Helical" evidence="8">
    <location>
        <begin position="43"/>
        <end position="66"/>
    </location>
</feature>
<keyword evidence="6 8" id="KW-0472">Membrane</keyword>
<dbReference type="InterPro" id="IPR005829">
    <property type="entry name" value="Sugar_transporter_CS"/>
</dbReference>
<evidence type="ECO:0000313" key="10">
    <source>
        <dbReference type="EMBL" id="KAA0020150.1"/>
    </source>
</evidence>
<feature type="transmembrane region" description="Helical" evidence="8">
    <location>
        <begin position="334"/>
        <end position="354"/>
    </location>
</feature>
<dbReference type="NCBIfam" id="TIGR00711">
    <property type="entry name" value="efflux_EmrB"/>
    <property type="match status" value="1"/>
</dbReference>
<evidence type="ECO:0000256" key="5">
    <source>
        <dbReference type="ARBA" id="ARBA00022989"/>
    </source>
</evidence>
<feature type="transmembrane region" description="Helical" evidence="8">
    <location>
        <begin position="78"/>
        <end position="98"/>
    </location>
</feature>
<evidence type="ECO:0000313" key="11">
    <source>
        <dbReference type="Proteomes" id="UP000322244"/>
    </source>
</evidence>
<dbReference type="CDD" id="cd17321">
    <property type="entry name" value="MFS_MMR_MDR_like"/>
    <property type="match status" value="1"/>
</dbReference>
<dbReference type="SUPFAM" id="SSF103473">
    <property type="entry name" value="MFS general substrate transporter"/>
    <property type="match status" value="1"/>
</dbReference>
<feature type="transmembrane region" description="Helical" evidence="8">
    <location>
        <begin position="168"/>
        <end position="187"/>
    </location>
</feature>
<dbReference type="Pfam" id="PF07690">
    <property type="entry name" value="MFS_1"/>
    <property type="match status" value="1"/>
</dbReference>
<keyword evidence="2" id="KW-0813">Transport</keyword>
<evidence type="ECO:0000256" key="1">
    <source>
        <dbReference type="ARBA" id="ARBA00004651"/>
    </source>
</evidence>
<dbReference type="InterPro" id="IPR011701">
    <property type="entry name" value="MFS"/>
</dbReference>
<feature type="transmembrane region" description="Helical" evidence="8">
    <location>
        <begin position="199"/>
        <end position="220"/>
    </location>
</feature>
<gene>
    <name evidence="10" type="ORF">FOY51_21350</name>
</gene>
<sequence>MSHSTASSSLGLSADDVHPRKRDSAVSTPTDSSSFLATGRGKLTLVLLCTAAFLDFVDSSIVNLALPSIQREMGLSVSTLQWITTAYLLTYGGLMLLGGRLADLFGRRRVLITGTAIIGISSATAGLAQHSDLLIGARFAQGVGAALMLPAALSILTTSFHHGSDRSTALGVWGGVAGLGAASGLVLGGVITQGPGWRWVFYVNVPVCILLLIAVPALIANDRRNAVRGTSFDILGTALATGGLMLLVYGLTQAPEHGWTSARTIVELVIAAALLVGFVINEHKIANPLVPLSIFRIRGIAAADLTQMLVAAGMMSLFFFITLYTQEVLGWGEIKAGCAYLPFSATIIIVSGITTKVIPRIGTRPVIVVGAILTGLGILWLSFIPTDGAYVQDLLPGLIVTAAGSAAVFVANTTAATAGVPADKSGLAAALLSTAQQIGVAVGIAVLTAIATSRGNSQLAQGHPPLDAMTAGFRIALLVAAIIALLGTVTALRTVNARGDDEEADVPSRVEPAAV</sequence>
<dbReference type="OrthoDB" id="9807274at2"/>
<feature type="region of interest" description="Disordered" evidence="7">
    <location>
        <begin position="1"/>
        <end position="33"/>
    </location>
</feature>
<feature type="transmembrane region" description="Helical" evidence="8">
    <location>
        <begin position="232"/>
        <end position="252"/>
    </location>
</feature>
<feature type="transmembrane region" description="Helical" evidence="8">
    <location>
        <begin position="301"/>
        <end position="322"/>
    </location>
</feature>
<dbReference type="PROSITE" id="PS00216">
    <property type="entry name" value="SUGAR_TRANSPORT_1"/>
    <property type="match status" value="1"/>
</dbReference>
<keyword evidence="5 8" id="KW-1133">Transmembrane helix</keyword>
<feature type="compositionally biased region" description="Basic and acidic residues" evidence="7">
    <location>
        <begin position="15"/>
        <end position="24"/>
    </location>
</feature>
<dbReference type="PANTHER" id="PTHR42718">
    <property type="entry name" value="MAJOR FACILITATOR SUPERFAMILY MULTIDRUG TRANSPORTER MFSC"/>
    <property type="match status" value="1"/>
</dbReference>
<feature type="transmembrane region" description="Helical" evidence="8">
    <location>
        <begin position="427"/>
        <end position="451"/>
    </location>
</feature>
<proteinExistence type="predicted"/>
<dbReference type="Gene3D" id="1.20.1250.20">
    <property type="entry name" value="MFS general substrate transporter like domains"/>
    <property type="match status" value="1"/>
</dbReference>
<comment type="caution">
    <text evidence="10">The sequence shown here is derived from an EMBL/GenBank/DDBJ whole genome shotgun (WGS) entry which is preliminary data.</text>
</comment>
<evidence type="ECO:0000256" key="3">
    <source>
        <dbReference type="ARBA" id="ARBA00022475"/>
    </source>
</evidence>
<feature type="compositionally biased region" description="Low complexity" evidence="7">
    <location>
        <begin position="1"/>
        <end position="14"/>
    </location>
</feature>
<comment type="subcellular location">
    <subcellularLocation>
        <location evidence="1">Cell membrane</location>
        <topology evidence="1">Multi-pass membrane protein</topology>
    </subcellularLocation>
</comment>
<dbReference type="PROSITE" id="PS50850">
    <property type="entry name" value="MFS"/>
    <property type="match status" value="1"/>
</dbReference>
<dbReference type="EMBL" id="VLNY01000013">
    <property type="protein sequence ID" value="KAA0020150.1"/>
    <property type="molecule type" value="Genomic_DNA"/>
</dbReference>
<feature type="transmembrane region" description="Helical" evidence="8">
    <location>
        <begin position="395"/>
        <end position="415"/>
    </location>
</feature>
<feature type="transmembrane region" description="Helical" evidence="8">
    <location>
        <begin position="110"/>
        <end position="129"/>
    </location>
</feature>
<keyword evidence="4 8" id="KW-0812">Transmembrane</keyword>
<feature type="transmembrane region" description="Helical" evidence="8">
    <location>
        <begin position="471"/>
        <end position="492"/>
    </location>
</feature>
<organism evidence="10 11">
    <name type="scientific">Antrihabitans cavernicola</name>
    <dbReference type="NCBI Taxonomy" id="2495913"/>
    <lineage>
        <taxon>Bacteria</taxon>
        <taxon>Bacillati</taxon>
        <taxon>Actinomycetota</taxon>
        <taxon>Actinomycetes</taxon>
        <taxon>Mycobacteriales</taxon>
        <taxon>Nocardiaceae</taxon>
        <taxon>Antrihabitans</taxon>
    </lineage>
</organism>
<evidence type="ECO:0000256" key="8">
    <source>
        <dbReference type="SAM" id="Phobius"/>
    </source>
</evidence>
<dbReference type="Proteomes" id="UP000322244">
    <property type="component" value="Unassembled WGS sequence"/>
</dbReference>
<dbReference type="InterPro" id="IPR036259">
    <property type="entry name" value="MFS_trans_sf"/>
</dbReference>
<evidence type="ECO:0000256" key="2">
    <source>
        <dbReference type="ARBA" id="ARBA00022448"/>
    </source>
</evidence>
<feature type="domain" description="Major facilitator superfamily (MFS) profile" evidence="9">
    <location>
        <begin position="44"/>
        <end position="499"/>
    </location>
</feature>
<feature type="transmembrane region" description="Helical" evidence="8">
    <location>
        <begin position="135"/>
        <end position="156"/>
    </location>
</feature>
<evidence type="ECO:0000256" key="7">
    <source>
        <dbReference type="SAM" id="MobiDB-lite"/>
    </source>
</evidence>
<dbReference type="Gene3D" id="1.20.1720.10">
    <property type="entry name" value="Multidrug resistance protein D"/>
    <property type="match status" value="1"/>
</dbReference>
<keyword evidence="11" id="KW-1185">Reference proteome</keyword>
<dbReference type="GO" id="GO:0005886">
    <property type="term" value="C:plasma membrane"/>
    <property type="evidence" value="ECO:0007669"/>
    <property type="project" value="UniProtKB-SubCell"/>
</dbReference>
<accession>A0A5A7S6X3</accession>
<feature type="transmembrane region" description="Helical" evidence="8">
    <location>
        <begin position="366"/>
        <end position="383"/>
    </location>
</feature>
<dbReference type="AlphaFoldDB" id="A0A5A7S6X3"/>
<dbReference type="PANTHER" id="PTHR42718:SF46">
    <property type="entry name" value="BLR6921 PROTEIN"/>
    <property type="match status" value="1"/>
</dbReference>
<dbReference type="GO" id="GO:0022857">
    <property type="term" value="F:transmembrane transporter activity"/>
    <property type="evidence" value="ECO:0007669"/>
    <property type="project" value="InterPro"/>
</dbReference>
<keyword evidence="3" id="KW-1003">Cell membrane</keyword>
<dbReference type="InterPro" id="IPR004638">
    <property type="entry name" value="EmrB-like"/>
</dbReference>